<dbReference type="Pfam" id="PF06985">
    <property type="entry name" value="HET"/>
    <property type="match status" value="1"/>
</dbReference>
<dbReference type="OrthoDB" id="4968020at2759"/>
<dbReference type="EMBL" id="JAIZPD010000012">
    <property type="protein sequence ID" value="KAH0959493.1"/>
    <property type="molecule type" value="Genomic_DNA"/>
</dbReference>
<reference evidence="2" key="1">
    <citation type="submission" date="2021-09" db="EMBL/GenBank/DDBJ databases">
        <title>A high-quality genome of the endoparasitic fungus Hirsutella rhossiliensis with a comparison of Hirsutella genomes reveals transposable elements contributing to genome size variation.</title>
        <authorList>
            <person name="Lin R."/>
            <person name="Jiao Y."/>
            <person name="Sun X."/>
            <person name="Ling J."/>
            <person name="Xie B."/>
            <person name="Cheng X."/>
        </authorList>
    </citation>
    <scope>NUCLEOTIDE SEQUENCE</scope>
    <source>
        <strain evidence="2">HR02</strain>
    </source>
</reference>
<evidence type="ECO:0000313" key="3">
    <source>
        <dbReference type="Proteomes" id="UP000824596"/>
    </source>
</evidence>
<dbReference type="AlphaFoldDB" id="A0A9P8SE58"/>
<protein>
    <submittedName>
        <fullName evidence="2">Heterokaryon incompatibility protein (HET) domain-containing protein</fullName>
    </submittedName>
</protein>
<dbReference type="PANTHER" id="PTHR24148">
    <property type="entry name" value="ANKYRIN REPEAT DOMAIN-CONTAINING PROTEIN 39 HOMOLOG-RELATED"/>
    <property type="match status" value="1"/>
</dbReference>
<keyword evidence="3" id="KW-1185">Reference proteome</keyword>
<dbReference type="GeneID" id="68358404"/>
<feature type="domain" description="Heterokaryon incompatibility" evidence="1">
    <location>
        <begin position="6"/>
        <end position="110"/>
    </location>
</feature>
<dbReference type="InterPro" id="IPR052895">
    <property type="entry name" value="HetReg/Transcr_Mod"/>
</dbReference>
<evidence type="ECO:0000313" key="2">
    <source>
        <dbReference type="EMBL" id="KAH0959493.1"/>
    </source>
</evidence>
<dbReference type="InterPro" id="IPR010730">
    <property type="entry name" value="HET"/>
</dbReference>
<evidence type="ECO:0000259" key="1">
    <source>
        <dbReference type="Pfam" id="PF06985"/>
    </source>
</evidence>
<gene>
    <name evidence="2" type="ORF">HRG_09275</name>
</gene>
<sequence length="308" mass="34394">MRNVAGNTNMWVDVLCIPQEDSDPEKAIEIGKQSHIFKSASRAAVWLCSGGDEAFIDICSSVPEEVHMIPPDALALNKPENIAEARRRLALVAEFPLLVPWTTSLWTLQEAALRPDAVFYGKLGIPLRHRETGNPLTIRHLTRTLSQIHDILYFLFLPGRGLPQGILDKPEAWDMCEGDVSLVFQALDAVNVISLHKLANMNASELLLASNHRKSTRQHDRVYGIMGAIGGVTVPVDYKADADKVMDAFMVELHNRVPAEMQAFYRSGNASVNGRKWAVDEDAATVPGLIRTKWDQWGVFLFQTFVYF</sequence>
<accession>A0A9P8SE58</accession>
<dbReference type="PANTHER" id="PTHR24148:SF64">
    <property type="entry name" value="HETEROKARYON INCOMPATIBILITY DOMAIN-CONTAINING PROTEIN"/>
    <property type="match status" value="1"/>
</dbReference>
<proteinExistence type="predicted"/>
<dbReference type="Proteomes" id="UP000824596">
    <property type="component" value="Unassembled WGS sequence"/>
</dbReference>
<name>A0A9P8SE58_9HYPO</name>
<organism evidence="2 3">
    <name type="scientific">Hirsutella rhossiliensis</name>
    <dbReference type="NCBI Taxonomy" id="111463"/>
    <lineage>
        <taxon>Eukaryota</taxon>
        <taxon>Fungi</taxon>
        <taxon>Dikarya</taxon>
        <taxon>Ascomycota</taxon>
        <taxon>Pezizomycotina</taxon>
        <taxon>Sordariomycetes</taxon>
        <taxon>Hypocreomycetidae</taxon>
        <taxon>Hypocreales</taxon>
        <taxon>Ophiocordycipitaceae</taxon>
        <taxon>Hirsutella</taxon>
    </lineage>
</organism>
<comment type="caution">
    <text evidence="2">The sequence shown here is derived from an EMBL/GenBank/DDBJ whole genome shotgun (WGS) entry which is preliminary data.</text>
</comment>
<dbReference type="RefSeq" id="XP_044717006.1">
    <property type="nucleotide sequence ID" value="XM_044867746.1"/>
</dbReference>